<dbReference type="AlphaFoldDB" id="A0A9N9RNY5"/>
<dbReference type="Proteomes" id="UP001153620">
    <property type="component" value="Chromosome 1"/>
</dbReference>
<keyword evidence="2" id="KW-1185">Reference proteome</keyword>
<dbReference type="EMBL" id="OU895877">
    <property type="protein sequence ID" value="CAG9800601.1"/>
    <property type="molecule type" value="Genomic_DNA"/>
</dbReference>
<gene>
    <name evidence="1" type="ORF">CHIRRI_LOCUS3541</name>
</gene>
<evidence type="ECO:0000313" key="2">
    <source>
        <dbReference type="Proteomes" id="UP001153620"/>
    </source>
</evidence>
<evidence type="ECO:0000313" key="1">
    <source>
        <dbReference type="EMBL" id="CAG9800601.1"/>
    </source>
</evidence>
<name>A0A9N9RNY5_9DIPT</name>
<accession>A0A9N9RNY5</accession>
<protein>
    <submittedName>
        <fullName evidence="1">Uncharacterized protein</fullName>
    </submittedName>
</protein>
<proteinExistence type="predicted"/>
<reference evidence="1" key="2">
    <citation type="submission" date="2022-10" db="EMBL/GenBank/DDBJ databases">
        <authorList>
            <consortium name="ENA_rothamsted_submissions"/>
            <consortium name="culmorum"/>
            <person name="King R."/>
        </authorList>
    </citation>
    <scope>NUCLEOTIDE SEQUENCE</scope>
</reference>
<reference evidence="1" key="1">
    <citation type="submission" date="2022-01" db="EMBL/GenBank/DDBJ databases">
        <authorList>
            <person name="King R."/>
        </authorList>
    </citation>
    <scope>NUCLEOTIDE SEQUENCE</scope>
</reference>
<sequence>MRAIIILLSLASIPVLILCIAITIFHQFYCIDETRIFESTIEDDDNDNAEFYFDFLVKFCIVALFHWNYQVIQNYSNLIAKLLQIRRDLIKIENAATKVQSQLKSYNSDDGNITLETAKSEKVMSVVEIKRIMKKLTMRKSNIAKNKRNLLIRKIHVGIERRSIYITNHHQFHNIRRYHIKEDHEMIKDDANNKDVKVMTNSINQDEENVKGMIKLISTKRRVSNFFIAMGIQLLNEVYNAGCAIVYGCENISQ</sequence>
<organism evidence="1 2">
    <name type="scientific">Chironomus riparius</name>
    <dbReference type="NCBI Taxonomy" id="315576"/>
    <lineage>
        <taxon>Eukaryota</taxon>
        <taxon>Metazoa</taxon>
        <taxon>Ecdysozoa</taxon>
        <taxon>Arthropoda</taxon>
        <taxon>Hexapoda</taxon>
        <taxon>Insecta</taxon>
        <taxon>Pterygota</taxon>
        <taxon>Neoptera</taxon>
        <taxon>Endopterygota</taxon>
        <taxon>Diptera</taxon>
        <taxon>Nematocera</taxon>
        <taxon>Chironomoidea</taxon>
        <taxon>Chironomidae</taxon>
        <taxon>Chironominae</taxon>
        <taxon>Chironomus</taxon>
    </lineage>
</organism>